<name>E7QVC8_HALPU</name>
<sequence>MELFFVGESKNKREARNSKKSTVGYIVEFSMSMTLEWRFFGMSNIMP</sequence>
<evidence type="ECO:0000313" key="1">
    <source>
        <dbReference type="EMBL" id="EFW91450.1"/>
    </source>
</evidence>
<dbReference type="AlphaFoldDB" id="E7QVC8"/>
<dbReference type="Proteomes" id="UP000003751">
    <property type="component" value="Unassembled WGS sequence"/>
</dbReference>
<proteinExistence type="predicted"/>
<reference evidence="1 2" key="1">
    <citation type="journal article" date="2014" name="ISME J.">
        <title>Trehalose/2-sulfotrehalose biosynthesis and glycine-betaine uptake are widely spread mechanisms for osmoadaptation in the Halobacteriales.</title>
        <authorList>
            <person name="Youssef N.H."/>
            <person name="Savage-Ashlock K.N."/>
            <person name="McCully A.L."/>
            <person name="Luedtke B."/>
            <person name="Shaw E.I."/>
            <person name="Hoff W.D."/>
            <person name="Elshahed M.S."/>
        </authorList>
    </citation>
    <scope>NUCLEOTIDE SEQUENCE [LARGE SCALE GENOMIC DNA]</scope>
    <source>
        <strain evidence="1 2">DX253</strain>
    </source>
</reference>
<comment type="caution">
    <text evidence="1">The sequence shown here is derived from an EMBL/GenBank/DDBJ whole genome shotgun (WGS) entry which is preliminary data.</text>
</comment>
<evidence type="ECO:0000313" key="2">
    <source>
        <dbReference type="Proteomes" id="UP000003751"/>
    </source>
</evidence>
<organism evidence="1 2">
    <name type="scientific">Haladaptatus paucihalophilus DX253</name>
    <dbReference type="NCBI Taxonomy" id="797209"/>
    <lineage>
        <taxon>Archaea</taxon>
        <taxon>Methanobacteriati</taxon>
        <taxon>Methanobacteriota</taxon>
        <taxon>Stenosarchaea group</taxon>
        <taxon>Halobacteria</taxon>
        <taxon>Halobacteriales</taxon>
        <taxon>Haladaptataceae</taxon>
        <taxon>Haladaptatus</taxon>
    </lineage>
</organism>
<gene>
    <name evidence="1" type="ORF">ZOD2009_13821</name>
</gene>
<dbReference type="PATRIC" id="fig|797209.4.peg.2724"/>
<dbReference type="EMBL" id="AEMG01000014">
    <property type="protein sequence ID" value="EFW91450.1"/>
    <property type="molecule type" value="Genomic_DNA"/>
</dbReference>
<protein>
    <submittedName>
        <fullName evidence="1">Uncharacterized protein</fullName>
    </submittedName>
</protein>
<accession>E7QVC8</accession>